<dbReference type="GO" id="GO:0003700">
    <property type="term" value="F:DNA-binding transcription factor activity"/>
    <property type="evidence" value="ECO:0007669"/>
    <property type="project" value="InterPro"/>
</dbReference>
<keyword evidence="4" id="KW-0539">Nucleus</keyword>
<dbReference type="AlphaFoldDB" id="A0A8H7BTY5"/>
<keyword evidence="8" id="KW-1185">Reference proteome</keyword>
<name>A0A8H7BTY5_9FUNG</name>
<dbReference type="OrthoDB" id="3266505at2759"/>
<dbReference type="PANTHER" id="PTHR46910:SF3">
    <property type="entry name" value="HALOTOLERANCE PROTEIN 9-RELATED"/>
    <property type="match status" value="1"/>
</dbReference>
<dbReference type="Proteomes" id="UP000605846">
    <property type="component" value="Unassembled WGS sequence"/>
</dbReference>
<comment type="caution">
    <text evidence="7">The sequence shown here is derived from an EMBL/GenBank/DDBJ whole genome shotgun (WGS) entry which is preliminary data.</text>
</comment>
<dbReference type="GO" id="GO:0005634">
    <property type="term" value="C:nucleus"/>
    <property type="evidence" value="ECO:0007669"/>
    <property type="project" value="UniProtKB-SubCell"/>
</dbReference>
<dbReference type="InterPro" id="IPR050987">
    <property type="entry name" value="AtrR-like"/>
</dbReference>
<gene>
    <name evidence="7" type="ORF">EC973_002750</name>
</gene>
<comment type="subcellular location">
    <subcellularLocation>
        <location evidence="1">Nucleus</location>
    </subcellularLocation>
</comment>
<evidence type="ECO:0000256" key="5">
    <source>
        <dbReference type="SAM" id="MobiDB-lite"/>
    </source>
</evidence>
<proteinExistence type="predicted"/>
<evidence type="ECO:0000256" key="2">
    <source>
        <dbReference type="ARBA" id="ARBA00022723"/>
    </source>
</evidence>
<feature type="compositionally biased region" description="Low complexity" evidence="5">
    <location>
        <begin position="395"/>
        <end position="423"/>
    </location>
</feature>
<feature type="compositionally biased region" description="Polar residues" evidence="5">
    <location>
        <begin position="485"/>
        <end position="498"/>
    </location>
</feature>
<evidence type="ECO:0000259" key="6">
    <source>
        <dbReference type="SMART" id="SM00906"/>
    </source>
</evidence>
<dbReference type="SMART" id="SM00906">
    <property type="entry name" value="Fungal_trans"/>
    <property type="match status" value="1"/>
</dbReference>
<dbReference type="CDD" id="cd12148">
    <property type="entry name" value="fungal_TF_MHR"/>
    <property type="match status" value="1"/>
</dbReference>
<dbReference type="GO" id="GO:0006351">
    <property type="term" value="P:DNA-templated transcription"/>
    <property type="evidence" value="ECO:0007669"/>
    <property type="project" value="InterPro"/>
</dbReference>
<evidence type="ECO:0000256" key="4">
    <source>
        <dbReference type="ARBA" id="ARBA00023242"/>
    </source>
</evidence>
<evidence type="ECO:0000313" key="8">
    <source>
        <dbReference type="Proteomes" id="UP000605846"/>
    </source>
</evidence>
<sequence>MDSFSNNPLEKSWLEMVLTKRHFRCFLIYQMVDRQWLTQYLFNEQNPLSEQQQLLAYSIRAYIYSHEDMLHDDTPYPLKNRKGEICFQQAQELLERCYTISDRDTIRALLHLYQYQVQKGEVNNACQLIDLALRIAQDLKLNQPTVAGDRKAEDDRRLWWSVYWKHLYMAAEYNRPTMTEESSCQLPYPRKLEDEGSDVGYCIDFSIHHLKLIQIHLMVAKKLRAKATVNGLLATVQDIEHQLENWTKELPEHTMPEHWVETTDPLCIELAIILRCRLESTKIHIFECFKPWEDQPASFMELLAIRNCMRAATNITDLIVRYGNCLRMCICADMLSIIQQCVSVLMANARSTIPEIAMSSKQKLQDMAGVLNNHSFAYVHEARTLVASIHQSFSTPEQPEPETTPLPSIVNDPTPSTSATPPTLDLSQEQLNSTGLLHSAPQDLDQTIPYAMQSFGFPLPKHKQQQQQPFHSSIFPSPTFDLTEIPTSHSSDTINTTPFAHPASPNRR</sequence>
<feature type="compositionally biased region" description="Low complexity" evidence="5">
    <location>
        <begin position="465"/>
        <end position="478"/>
    </location>
</feature>
<dbReference type="Pfam" id="PF04082">
    <property type="entry name" value="Fungal_trans"/>
    <property type="match status" value="1"/>
</dbReference>
<protein>
    <recommendedName>
        <fullName evidence="6">Xylanolytic transcriptional activator regulatory domain-containing protein</fullName>
    </recommendedName>
</protein>
<dbReference type="PANTHER" id="PTHR46910">
    <property type="entry name" value="TRANSCRIPTION FACTOR PDR1"/>
    <property type="match status" value="1"/>
</dbReference>
<organism evidence="7 8">
    <name type="scientific">Apophysomyces ossiformis</name>
    <dbReference type="NCBI Taxonomy" id="679940"/>
    <lineage>
        <taxon>Eukaryota</taxon>
        <taxon>Fungi</taxon>
        <taxon>Fungi incertae sedis</taxon>
        <taxon>Mucoromycota</taxon>
        <taxon>Mucoromycotina</taxon>
        <taxon>Mucoromycetes</taxon>
        <taxon>Mucorales</taxon>
        <taxon>Mucorineae</taxon>
        <taxon>Mucoraceae</taxon>
        <taxon>Apophysomyces</taxon>
    </lineage>
</organism>
<feature type="region of interest" description="Disordered" evidence="5">
    <location>
        <begin position="460"/>
        <end position="508"/>
    </location>
</feature>
<accession>A0A8H7BTY5</accession>
<dbReference type="GO" id="GO:0003677">
    <property type="term" value="F:DNA binding"/>
    <property type="evidence" value="ECO:0007669"/>
    <property type="project" value="UniProtKB-KW"/>
</dbReference>
<feature type="domain" description="Xylanolytic transcriptional activator regulatory" evidence="6">
    <location>
        <begin position="125"/>
        <end position="195"/>
    </location>
</feature>
<evidence type="ECO:0000313" key="7">
    <source>
        <dbReference type="EMBL" id="KAF7730142.1"/>
    </source>
</evidence>
<keyword evidence="3" id="KW-0238">DNA-binding</keyword>
<reference evidence="7" key="1">
    <citation type="submission" date="2020-01" db="EMBL/GenBank/DDBJ databases">
        <title>Genome Sequencing of Three Apophysomyces-Like Fungal Strains Confirms a Novel Fungal Genus in the Mucoromycota with divergent Burkholderia-like Endosymbiotic Bacteria.</title>
        <authorList>
            <person name="Stajich J.E."/>
            <person name="Macias A.M."/>
            <person name="Carter-House D."/>
            <person name="Lovett B."/>
            <person name="Kasson L.R."/>
            <person name="Berry K."/>
            <person name="Grigoriev I."/>
            <person name="Chang Y."/>
            <person name="Spatafora J."/>
            <person name="Kasson M.T."/>
        </authorList>
    </citation>
    <scope>NUCLEOTIDE SEQUENCE</scope>
    <source>
        <strain evidence="7">NRRL A-21654</strain>
    </source>
</reference>
<dbReference type="EMBL" id="JABAYA010000018">
    <property type="protein sequence ID" value="KAF7730142.1"/>
    <property type="molecule type" value="Genomic_DNA"/>
</dbReference>
<dbReference type="InterPro" id="IPR007219">
    <property type="entry name" value="XnlR_reg_dom"/>
</dbReference>
<feature type="region of interest" description="Disordered" evidence="5">
    <location>
        <begin position="392"/>
        <end position="426"/>
    </location>
</feature>
<dbReference type="GO" id="GO:0008270">
    <property type="term" value="F:zinc ion binding"/>
    <property type="evidence" value="ECO:0007669"/>
    <property type="project" value="InterPro"/>
</dbReference>
<evidence type="ECO:0000256" key="1">
    <source>
        <dbReference type="ARBA" id="ARBA00004123"/>
    </source>
</evidence>
<keyword evidence="2" id="KW-0479">Metal-binding</keyword>
<evidence type="ECO:0000256" key="3">
    <source>
        <dbReference type="ARBA" id="ARBA00023125"/>
    </source>
</evidence>